<feature type="binding site" evidence="14">
    <location>
        <position position="420"/>
    </location>
    <ligand>
        <name>4-CDP-2-C-methyl-D-erythritol 2-phosphate</name>
        <dbReference type="ChEBI" id="CHEBI:57919"/>
    </ligand>
</feature>
<proteinExistence type="inferred from homology"/>
<comment type="similarity">
    <text evidence="14">In the N-terminal section; belongs to the IspD/TarI cytidylyltransferase family. IspD subfamily.</text>
</comment>
<feature type="binding site" evidence="14">
    <location>
        <begin position="286"/>
        <end position="288"/>
    </location>
    <ligand>
        <name>4-CDP-2-C-methyl-D-erythritol 2-phosphate</name>
        <dbReference type="ChEBI" id="CHEBI:57919"/>
    </ligand>
</feature>
<protein>
    <recommendedName>
        <fullName evidence="14">Bifunctional enzyme IspD/IspF</fullName>
    </recommendedName>
    <domain>
        <recommendedName>
            <fullName evidence="14">2-C-methyl-D-erythritol 4-phosphate cytidylyltransferase</fullName>
            <ecNumber evidence="14">2.7.7.60</ecNumber>
        </recommendedName>
        <alternativeName>
            <fullName evidence="14">4-diphosphocytidyl-2C-methyl-D-erythritol synthase</fullName>
        </alternativeName>
        <alternativeName>
            <fullName evidence="14">MEP cytidylyltransferase</fullName>
            <shortName evidence="14">MCT</shortName>
        </alternativeName>
    </domain>
    <domain>
        <recommendedName>
            <fullName evidence="14">2-C-methyl-D-erythritol 2,4-cyclodiphosphate synthase</fullName>
            <shortName evidence="14">MECDP-synthase</shortName>
            <shortName evidence="14">MECPP-synthase</shortName>
            <shortName evidence="14">MECPS</shortName>
            <ecNumber evidence="14">4.6.1.12</ecNumber>
        </recommendedName>
    </domain>
</protein>
<name>A0ABW4JSJ8_9HYPH</name>
<organism evidence="16 17">
    <name type="scientific">Roseibium aestuarii</name>
    <dbReference type="NCBI Taxonomy" id="2600299"/>
    <lineage>
        <taxon>Bacteria</taxon>
        <taxon>Pseudomonadati</taxon>
        <taxon>Pseudomonadota</taxon>
        <taxon>Alphaproteobacteria</taxon>
        <taxon>Hyphomicrobiales</taxon>
        <taxon>Stappiaceae</taxon>
        <taxon>Roseibium</taxon>
    </lineage>
</organism>
<comment type="similarity">
    <text evidence="7">Belongs to the IspD/TarI cytidylyltransferase family. IspD subfamily.</text>
</comment>
<dbReference type="HAMAP" id="MF_00108">
    <property type="entry name" value="IspD"/>
    <property type="match status" value="1"/>
</dbReference>
<feature type="binding site" evidence="14">
    <location>
        <position position="288"/>
    </location>
    <ligand>
        <name>a divalent metal cation</name>
        <dbReference type="ChEBI" id="CHEBI:60240"/>
    </ligand>
</feature>
<feature type="binding site" evidence="14">
    <location>
        <begin position="334"/>
        <end position="336"/>
    </location>
    <ligand>
        <name>4-CDP-2-C-methyl-D-erythritol 2-phosphate</name>
        <dbReference type="ChEBI" id="CHEBI:57919"/>
    </ligand>
</feature>
<dbReference type="InterPro" id="IPR018294">
    <property type="entry name" value="ISPD_synthase_CS"/>
</dbReference>
<evidence type="ECO:0000256" key="9">
    <source>
        <dbReference type="ARBA" id="ARBA00022695"/>
    </source>
</evidence>
<dbReference type="InterPro" id="IPR020555">
    <property type="entry name" value="MECDP_synthase_CS"/>
</dbReference>
<dbReference type="CDD" id="cd02516">
    <property type="entry name" value="CDP-ME_synthetase"/>
    <property type="match status" value="1"/>
</dbReference>
<dbReference type="Pfam" id="PF02542">
    <property type="entry name" value="YgbB"/>
    <property type="match status" value="1"/>
</dbReference>
<feature type="binding site" evidence="14">
    <location>
        <position position="417"/>
    </location>
    <ligand>
        <name>4-CDP-2-C-methyl-D-erythritol 2-phosphate</name>
        <dbReference type="ChEBI" id="CHEBI:57919"/>
    </ligand>
</feature>
<dbReference type="InterPro" id="IPR026596">
    <property type="entry name" value="IspD/F"/>
</dbReference>
<evidence type="ECO:0000313" key="16">
    <source>
        <dbReference type="EMBL" id="MFD1694216.1"/>
    </source>
</evidence>
<comment type="caution">
    <text evidence="14">Lacks conserved residue(s) required for the propagation of feature annotation.</text>
</comment>
<dbReference type="SUPFAM" id="SSF53448">
    <property type="entry name" value="Nucleotide-diphospho-sugar transferases"/>
    <property type="match status" value="1"/>
</dbReference>
<evidence type="ECO:0000256" key="8">
    <source>
        <dbReference type="ARBA" id="ARBA00022679"/>
    </source>
</evidence>
<dbReference type="Proteomes" id="UP001597327">
    <property type="component" value="Unassembled WGS sequence"/>
</dbReference>
<dbReference type="RefSeq" id="WP_149891907.1">
    <property type="nucleotide sequence ID" value="NZ_JBHUFA010000001.1"/>
</dbReference>
<keyword evidence="8 14" id="KW-0808">Transferase</keyword>
<comment type="cofactor">
    <cofactor evidence="3 14">
        <name>a divalent metal cation</name>
        <dbReference type="ChEBI" id="CHEBI:60240"/>
    </cofactor>
</comment>
<dbReference type="InterPro" id="IPR036571">
    <property type="entry name" value="MECDP_synthase_sf"/>
</dbReference>
<dbReference type="InterPro" id="IPR003526">
    <property type="entry name" value="MECDP_synthase"/>
</dbReference>
<comment type="catalytic activity">
    <reaction evidence="2 14">
        <text>2-C-methyl-D-erythritol 4-phosphate + CTP + H(+) = 4-CDP-2-C-methyl-D-erythritol + diphosphate</text>
        <dbReference type="Rhea" id="RHEA:13429"/>
        <dbReference type="ChEBI" id="CHEBI:15378"/>
        <dbReference type="ChEBI" id="CHEBI:33019"/>
        <dbReference type="ChEBI" id="CHEBI:37563"/>
        <dbReference type="ChEBI" id="CHEBI:57823"/>
        <dbReference type="ChEBI" id="CHEBI:58262"/>
        <dbReference type="EC" id="2.7.7.60"/>
    </reaction>
</comment>
<dbReference type="InterPro" id="IPR001228">
    <property type="entry name" value="IspD"/>
</dbReference>
<evidence type="ECO:0000256" key="14">
    <source>
        <dbReference type="HAMAP-Rule" id="MF_01520"/>
    </source>
</evidence>
<feature type="site" description="Transition state stabilizer" evidence="14">
    <location>
        <position position="17"/>
    </location>
</feature>
<comment type="pathway">
    <text evidence="5 14">Isoprenoid biosynthesis; isopentenyl diphosphate biosynthesis via DXP pathway; isopentenyl diphosphate from 1-deoxy-D-xylulose 5-phosphate: step 2/6.</text>
</comment>
<comment type="catalytic activity">
    <reaction evidence="1 14">
        <text>4-CDP-2-C-methyl-D-erythritol 2-phosphate = 2-C-methyl-D-erythritol 2,4-cyclic diphosphate + CMP</text>
        <dbReference type="Rhea" id="RHEA:23864"/>
        <dbReference type="ChEBI" id="CHEBI:57919"/>
        <dbReference type="ChEBI" id="CHEBI:58483"/>
        <dbReference type="ChEBI" id="CHEBI:60377"/>
        <dbReference type="EC" id="4.6.1.12"/>
    </reaction>
</comment>
<evidence type="ECO:0000256" key="1">
    <source>
        <dbReference type="ARBA" id="ARBA00000200"/>
    </source>
</evidence>
<keyword evidence="13 14" id="KW-0511">Multifunctional enzyme</keyword>
<evidence type="ECO:0000313" key="17">
    <source>
        <dbReference type="Proteomes" id="UP001597327"/>
    </source>
</evidence>
<feature type="binding site" evidence="14">
    <location>
        <position position="320"/>
    </location>
    <ligand>
        <name>a divalent metal cation</name>
        <dbReference type="ChEBI" id="CHEBI:60240"/>
    </ligand>
</feature>
<dbReference type="EMBL" id="JBHUFA010000001">
    <property type="protein sequence ID" value="MFD1694216.1"/>
    <property type="molecule type" value="Genomic_DNA"/>
</dbReference>
<dbReference type="PANTHER" id="PTHR43181">
    <property type="entry name" value="2-C-METHYL-D-ERYTHRITOL 2,4-CYCLODIPHOSPHATE SYNTHASE, CHLOROPLASTIC"/>
    <property type="match status" value="1"/>
</dbReference>
<evidence type="ECO:0000256" key="5">
    <source>
        <dbReference type="ARBA" id="ARBA00004787"/>
    </source>
</evidence>
<comment type="caution">
    <text evidence="16">The sequence shown here is derived from an EMBL/GenBank/DDBJ whole genome shotgun (WGS) entry which is preliminary data.</text>
</comment>
<evidence type="ECO:0000256" key="12">
    <source>
        <dbReference type="ARBA" id="ARBA00023239"/>
    </source>
</evidence>
<dbReference type="SUPFAM" id="SSF69765">
    <property type="entry name" value="IpsF-like"/>
    <property type="match status" value="1"/>
</dbReference>
<dbReference type="PANTHER" id="PTHR43181:SF1">
    <property type="entry name" value="2-C-METHYL-D-ERYTHRITOL 2,4-CYCLODIPHOSPHATE SYNTHASE, CHLOROPLASTIC"/>
    <property type="match status" value="1"/>
</dbReference>
<keyword evidence="11 14" id="KW-0414">Isoprene biosynthesis</keyword>
<feature type="site" description="Positions MEP for the nucleophilic attack" evidence="14">
    <location>
        <position position="167"/>
    </location>
</feature>
<feature type="site" description="Transition state stabilizer" evidence="14">
    <location>
        <position position="27"/>
    </location>
</feature>
<feature type="binding site" evidence="14">
    <location>
        <position position="286"/>
    </location>
    <ligand>
        <name>a divalent metal cation</name>
        <dbReference type="ChEBI" id="CHEBI:60240"/>
    </ligand>
</feature>
<sequence>MTRHVAALVVAAGRGTRLARTPQDLPKQYRHVAGVPVLTHTLRAVLSCGRITKTAVVIHPDDHLHYAAAIAPLSESERARLLAPIEGGATRQVSVHNGLTALTADSPRPEQVLIHDAARPFTPSEVFAACLDALDGGATAALAALPVFDTLKRAETTEGGRLDTVDRTNLWAAQTPQGFAFDAILRAHERAAAEGRDDFTDDTGLAEWQGHPVTLTLGASDSFKITTQQDLVRAEDLLRLRRDRSAAPVPLPENSEENRSMASSSPQWSLAALAALPDVRVGQGYDVHAFEDGDAVILGGVSVPHDRKLKGHSDADVALHALTDAIFGALADGDIGSHFPPSDPQWKGAASDQFLVYALDRLRARGGLLAHADVTLICEAPKIGPVREALRASIARICEIPVGRVAVKATTSERLGFTGRKEGIACMAAATIRLPF</sequence>
<dbReference type="Gene3D" id="3.90.550.10">
    <property type="entry name" value="Spore Coat Polysaccharide Biosynthesis Protein SpsA, Chain A"/>
    <property type="match status" value="1"/>
</dbReference>
<keyword evidence="9 14" id="KW-0548">Nucleotidyltransferase</keyword>
<keyword evidence="12 14" id="KW-0456">Lyase</keyword>
<feature type="site" description="Transition state stabilizer" evidence="14">
    <location>
        <position position="411"/>
    </location>
</feature>
<feature type="binding site" evidence="14">
    <location>
        <begin position="312"/>
        <end position="313"/>
    </location>
    <ligand>
        <name>4-CDP-2-C-methyl-D-erythritol 2-phosphate</name>
        <dbReference type="ChEBI" id="CHEBI:57919"/>
    </ligand>
</feature>
<gene>
    <name evidence="16" type="primary">ispD</name>
    <name evidence="14" type="synonym">ispDF</name>
    <name evidence="16" type="ORF">ACFSC7_01720</name>
</gene>
<dbReference type="GO" id="GO:0050518">
    <property type="term" value="F:2-C-methyl-D-erythritol 4-phosphate cytidylyltransferase activity"/>
    <property type="evidence" value="ECO:0007669"/>
    <property type="project" value="UniProtKB-EC"/>
</dbReference>
<dbReference type="EC" id="4.6.1.12" evidence="14"/>
<dbReference type="InterPro" id="IPR029044">
    <property type="entry name" value="Nucleotide-diphossugar_trans"/>
</dbReference>
<evidence type="ECO:0000256" key="6">
    <source>
        <dbReference type="ARBA" id="ARBA00008480"/>
    </source>
</evidence>
<dbReference type="Gene3D" id="3.30.1330.50">
    <property type="entry name" value="2-C-methyl-D-erythritol 2,4-cyclodiphosphate synthase"/>
    <property type="match status" value="1"/>
</dbReference>
<evidence type="ECO:0000256" key="13">
    <source>
        <dbReference type="ARBA" id="ARBA00023268"/>
    </source>
</evidence>
<evidence type="ECO:0000256" key="10">
    <source>
        <dbReference type="ARBA" id="ARBA00022723"/>
    </source>
</evidence>
<keyword evidence="10 14" id="KW-0479">Metal-binding</keyword>
<feature type="site" description="Transition state stabilizer" evidence="14">
    <location>
        <position position="312"/>
    </location>
</feature>
<dbReference type="InterPro" id="IPR034683">
    <property type="entry name" value="IspD/TarI"/>
</dbReference>
<evidence type="ECO:0000256" key="4">
    <source>
        <dbReference type="ARBA" id="ARBA00004709"/>
    </source>
</evidence>
<evidence type="ECO:0000259" key="15">
    <source>
        <dbReference type="Pfam" id="PF02542"/>
    </source>
</evidence>
<dbReference type="HAMAP" id="MF_01520">
    <property type="entry name" value="IspDF"/>
    <property type="match status" value="1"/>
</dbReference>
<feature type="region of interest" description="2-C-methyl-D-erythritol 2,4-cyclodiphosphate synthase" evidence="14">
    <location>
        <begin position="280"/>
        <end position="436"/>
    </location>
</feature>
<comment type="similarity">
    <text evidence="6">Belongs to the IspF family.</text>
</comment>
<dbReference type="CDD" id="cd00554">
    <property type="entry name" value="MECDP_synthase"/>
    <property type="match status" value="1"/>
</dbReference>
<feature type="domain" description="2-C-methyl-D-erythritol 2,4-cyclodiphosphate synthase" evidence="15">
    <location>
        <begin position="279"/>
        <end position="432"/>
    </location>
</feature>
<evidence type="ECO:0000256" key="2">
    <source>
        <dbReference type="ARBA" id="ARBA00001282"/>
    </source>
</evidence>
<feature type="site" description="Positions MEP for the nucleophilic attack" evidence="14">
    <location>
        <position position="224"/>
    </location>
</feature>
<dbReference type="Pfam" id="PF01128">
    <property type="entry name" value="IspD"/>
    <property type="match status" value="1"/>
</dbReference>
<feature type="binding site" evidence="14">
    <location>
        <begin position="410"/>
        <end position="413"/>
    </location>
    <ligand>
        <name>4-CDP-2-C-methyl-D-erythritol 2-phosphate</name>
        <dbReference type="ChEBI" id="CHEBI:57919"/>
    </ligand>
</feature>
<feature type="region of interest" description="2-C-methyl-D-erythritol 4-phosphate cytidylyltransferase" evidence="14">
    <location>
        <begin position="1"/>
        <end position="279"/>
    </location>
</feature>
<reference evidence="17" key="1">
    <citation type="journal article" date="2019" name="Int. J. Syst. Evol. Microbiol.">
        <title>The Global Catalogue of Microorganisms (GCM) 10K type strain sequencing project: providing services to taxonomists for standard genome sequencing and annotation.</title>
        <authorList>
            <consortium name="The Broad Institute Genomics Platform"/>
            <consortium name="The Broad Institute Genome Sequencing Center for Infectious Disease"/>
            <person name="Wu L."/>
            <person name="Ma J."/>
        </authorList>
    </citation>
    <scope>NUCLEOTIDE SEQUENCE [LARGE SCALE GENOMIC DNA]</scope>
    <source>
        <strain evidence="17">JCM 3369</strain>
    </source>
</reference>
<evidence type="ECO:0000256" key="3">
    <source>
        <dbReference type="ARBA" id="ARBA00001968"/>
    </source>
</evidence>
<dbReference type="NCBIfam" id="TIGR00151">
    <property type="entry name" value="ispF"/>
    <property type="match status" value="1"/>
</dbReference>
<accession>A0ABW4JSJ8</accession>
<comment type="function">
    <text evidence="14">Bifunctional enzyme that catalyzes the formation of 4-diphosphocytidyl-2-C-methyl-D-erythritol from CTP and 2-C-methyl-D-erythritol 4-phosphate (MEP) (IspD), and catalyzes the conversion of 4-diphosphocytidyl-2-C-methyl-D-erythritol 2-phosphate (CDP-ME2P) to 2-C-methyl-D-erythritol 2,4-cyclodiphosphate (ME-CPP) with a corresponding release of cytidine 5-monophosphate (CMP) (IspF).</text>
</comment>
<dbReference type="PROSITE" id="PS01295">
    <property type="entry name" value="ISPD"/>
    <property type="match status" value="1"/>
</dbReference>
<dbReference type="HAMAP" id="MF_00107">
    <property type="entry name" value="IspF"/>
    <property type="match status" value="1"/>
</dbReference>
<evidence type="ECO:0000256" key="7">
    <source>
        <dbReference type="ARBA" id="ARBA00009789"/>
    </source>
</evidence>
<keyword evidence="17" id="KW-1185">Reference proteome</keyword>
<comment type="pathway">
    <text evidence="4 14">Isoprenoid biosynthesis; isopentenyl diphosphate biosynthesis via DXP pathway; isopentenyl diphosphate from 1-deoxy-D-xylulose 5-phosphate: step 4/6.</text>
</comment>
<dbReference type="NCBIfam" id="TIGR00453">
    <property type="entry name" value="ispD"/>
    <property type="match status" value="1"/>
</dbReference>
<dbReference type="PROSITE" id="PS01350">
    <property type="entry name" value="ISPF"/>
    <property type="match status" value="1"/>
</dbReference>
<dbReference type="EC" id="2.7.7.60" evidence="14"/>
<comment type="similarity">
    <text evidence="14">In the C-terminal section; belongs to the IspF family.</text>
</comment>
<evidence type="ECO:0000256" key="11">
    <source>
        <dbReference type="ARBA" id="ARBA00023229"/>
    </source>
</evidence>